<dbReference type="InterPro" id="IPR010982">
    <property type="entry name" value="Lambda_DNA-bd_dom_sf"/>
</dbReference>
<dbReference type="SUPFAM" id="SSF53822">
    <property type="entry name" value="Periplasmic binding protein-like I"/>
    <property type="match status" value="1"/>
</dbReference>
<gene>
    <name evidence="5" type="ORF">GCM10008942_28020</name>
</gene>
<dbReference type="PROSITE" id="PS50932">
    <property type="entry name" value="HTH_LACI_2"/>
    <property type="match status" value="1"/>
</dbReference>
<dbReference type="SUPFAM" id="SSF47413">
    <property type="entry name" value="lambda repressor-like DNA-binding domains"/>
    <property type="match status" value="1"/>
</dbReference>
<evidence type="ECO:0000313" key="6">
    <source>
        <dbReference type="Proteomes" id="UP001499951"/>
    </source>
</evidence>
<dbReference type="CDD" id="cd06295">
    <property type="entry name" value="PBP1_CelR"/>
    <property type="match status" value="1"/>
</dbReference>
<dbReference type="InterPro" id="IPR000843">
    <property type="entry name" value="HTH_LacI"/>
</dbReference>
<keyword evidence="6" id="KW-1185">Reference proteome</keyword>
<evidence type="ECO:0000256" key="1">
    <source>
        <dbReference type="ARBA" id="ARBA00023015"/>
    </source>
</evidence>
<organism evidence="5 6">
    <name type="scientific">Rhizomicrobium electricum</name>
    <dbReference type="NCBI Taxonomy" id="480070"/>
    <lineage>
        <taxon>Bacteria</taxon>
        <taxon>Pseudomonadati</taxon>
        <taxon>Pseudomonadota</taxon>
        <taxon>Alphaproteobacteria</taxon>
        <taxon>Micropepsales</taxon>
        <taxon>Micropepsaceae</taxon>
        <taxon>Rhizomicrobium</taxon>
    </lineage>
</organism>
<accession>A0ABN1EY83</accession>
<dbReference type="SMART" id="SM00354">
    <property type="entry name" value="HTH_LACI"/>
    <property type="match status" value="1"/>
</dbReference>
<evidence type="ECO:0000256" key="2">
    <source>
        <dbReference type="ARBA" id="ARBA00023125"/>
    </source>
</evidence>
<dbReference type="EMBL" id="BAAADD010000007">
    <property type="protein sequence ID" value="GAA0577530.1"/>
    <property type="molecule type" value="Genomic_DNA"/>
</dbReference>
<keyword evidence="1" id="KW-0805">Transcription regulation</keyword>
<dbReference type="Pfam" id="PF13377">
    <property type="entry name" value="Peripla_BP_3"/>
    <property type="match status" value="1"/>
</dbReference>
<dbReference type="Pfam" id="PF00356">
    <property type="entry name" value="LacI"/>
    <property type="match status" value="1"/>
</dbReference>
<evidence type="ECO:0000313" key="5">
    <source>
        <dbReference type="EMBL" id="GAA0577530.1"/>
    </source>
</evidence>
<protein>
    <submittedName>
        <fullName evidence="5">LacI family DNA-binding transcriptional regulator</fullName>
    </submittedName>
</protein>
<feature type="domain" description="HTH lacI-type" evidence="4">
    <location>
        <begin position="15"/>
        <end position="69"/>
    </location>
</feature>
<dbReference type="InterPro" id="IPR046335">
    <property type="entry name" value="LacI/GalR-like_sensor"/>
</dbReference>
<dbReference type="Gene3D" id="3.40.50.2300">
    <property type="match status" value="2"/>
</dbReference>
<dbReference type="InterPro" id="IPR028082">
    <property type="entry name" value="Peripla_BP_I"/>
</dbReference>
<reference evidence="5 6" key="1">
    <citation type="journal article" date="2019" name="Int. J. Syst. Evol. Microbiol.">
        <title>The Global Catalogue of Microorganisms (GCM) 10K type strain sequencing project: providing services to taxonomists for standard genome sequencing and annotation.</title>
        <authorList>
            <consortium name="The Broad Institute Genomics Platform"/>
            <consortium name="The Broad Institute Genome Sequencing Center for Infectious Disease"/>
            <person name="Wu L."/>
            <person name="Ma J."/>
        </authorList>
    </citation>
    <scope>NUCLEOTIDE SEQUENCE [LARGE SCALE GENOMIC DNA]</scope>
    <source>
        <strain evidence="5 6">JCM 15089</strain>
    </source>
</reference>
<comment type="caution">
    <text evidence="5">The sequence shown here is derived from an EMBL/GenBank/DDBJ whole genome shotgun (WGS) entry which is preliminary data.</text>
</comment>
<evidence type="ECO:0000259" key="4">
    <source>
        <dbReference type="PROSITE" id="PS50932"/>
    </source>
</evidence>
<keyword evidence="2 5" id="KW-0238">DNA-binding</keyword>
<dbReference type="Proteomes" id="UP001499951">
    <property type="component" value="Unassembled WGS sequence"/>
</dbReference>
<dbReference type="PANTHER" id="PTHR30146:SF120">
    <property type="entry name" value="ALANINE RACEMASE"/>
    <property type="match status" value="1"/>
</dbReference>
<dbReference type="Gene3D" id="1.10.260.40">
    <property type="entry name" value="lambda repressor-like DNA-binding domains"/>
    <property type="match status" value="1"/>
</dbReference>
<proteinExistence type="predicted"/>
<dbReference type="RefSeq" id="WP_166936193.1">
    <property type="nucleotide sequence ID" value="NZ_BAAADD010000007.1"/>
</dbReference>
<keyword evidence="3" id="KW-0804">Transcription</keyword>
<name>A0ABN1EY83_9PROT</name>
<evidence type="ECO:0000256" key="3">
    <source>
        <dbReference type="ARBA" id="ARBA00023163"/>
    </source>
</evidence>
<dbReference type="GO" id="GO:0003677">
    <property type="term" value="F:DNA binding"/>
    <property type="evidence" value="ECO:0007669"/>
    <property type="project" value="UniProtKB-KW"/>
</dbReference>
<dbReference type="PANTHER" id="PTHR30146">
    <property type="entry name" value="LACI-RELATED TRANSCRIPTIONAL REPRESSOR"/>
    <property type="match status" value="1"/>
</dbReference>
<sequence length="350" mass="38082">MEGGSDDKLRAHERPTSFDIAYRAGVSQSTVSRALRGDPNVNEETRRKIEAIARELKYKVDKNASNLRRQRSNTIAVLFFEDPSPDPSQINPFFLSMLGSITRACAKRSFDLLISFQRFAQDWNEDYEDSGKADGLILLGYGDYVDYRPHLEQLVAQGTRFVRWGAVEDGQPGLSIGSDNFQGGRTITEHLIGLGRRQIAFLGDASNHYPEFSERYRGFLSSMAAAGLEPGPQIDAISSEESGMAAAARLIGSGFQFDGIVAASDLIAAGALHWLRDAGIDVPRDVSLTGFDDIAAASLVNPPLTTMAQDTSLAGEKLVETLLKLVSGEPAESLVLPAKLIVRRSCGAKR</sequence>
<dbReference type="CDD" id="cd01392">
    <property type="entry name" value="HTH_LacI"/>
    <property type="match status" value="1"/>
</dbReference>